<dbReference type="SUPFAM" id="SSF109709">
    <property type="entry name" value="KorB DNA-binding domain-like"/>
    <property type="match status" value="1"/>
</dbReference>
<dbReference type="InterPro" id="IPR050336">
    <property type="entry name" value="Chromosome_partition/occlusion"/>
</dbReference>
<dbReference type="OrthoDB" id="7908920at2"/>
<proteinExistence type="inferred from homology"/>
<dbReference type="SUPFAM" id="SSF110849">
    <property type="entry name" value="ParB/Sulfiredoxin"/>
    <property type="match status" value="1"/>
</dbReference>
<dbReference type="Pfam" id="PF07506">
    <property type="entry name" value="RepB"/>
    <property type="match status" value="1"/>
</dbReference>
<dbReference type="InterPro" id="IPR037972">
    <property type="entry name" value="RepB_N"/>
</dbReference>
<dbReference type="GO" id="GO:0003677">
    <property type="term" value="F:DNA binding"/>
    <property type="evidence" value="ECO:0007669"/>
    <property type="project" value="InterPro"/>
</dbReference>
<protein>
    <submittedName>
        <fullName evidence="4">Plasmid partitioning protein RepB</fullName>
    </submittedName>
</protein>
<gene>
    <name evidence="4" type="primary">repB</name>
    <name evidence="4" type="ORF">C5750_25770</name>
</gene>
<reference evidence="4 5" key="1">
    <citation type="submission" date="2018-02" db="EMBL/GenBank/DDBJ databases">
        <title>The draft genome of Phyllobacterium myrsinacearum DSM5892.</title>
        <authorList>
            <person name="Li L."/>
            <person name="Liu L."/>
            <person name="Zhang X."/>
            <person name="Wang T."/>
        </authorList>
    </citation>
    <scope>NUCLEOTIDE SEQUENCE [LARGE SCALE GENOMIC DNA]</scope>
    <source>
        <strain evidence="4 5">DSM 5892</strain>
    </source>
</reference>
<accession>A0A2S9J9N8</accession>
<dbReference type="SMART" id="SM00470">
    <property type="entry name" value="ParB"/>
    <property type="match status" value="1"/>
</dbReference>
<dbReference type="InterPro" id="IPR011111">
    <property type="entry name" value="Plasmid_RepB"/>
</dbReference>
<dbReference type="NCBIfam" id="TIGR03454">
    <property type="entry name" value="partition_RepB"/>
    <property type="match status" value="1"/>
</dbReference>
<feature type="domain" description="ParB-like N-terminal" evidence="3">
    <location>
        <begin position="60"/>
        <end position="151"/>
    </location>
</feature>
<sequence length="326" mass="36211">MARKDLLASITASLAEDQQAHSPSGARSEYAKRGASRSMMQSLDELAENSIRMLDGETVVSLDPSDLDGSFIADRIGEDDDAYLELREAIRHSGQSTPILVRPHPDDPRRYMIVFGHRRAKVARELGFKVRAIIKPLADIEHVLAQGQENTARADLSFIEKALFARKLMDSGMTKETVKSALTIDDTLLSRMISVVDTVPAIVLEAVGAAKGVGRDRWEELKKLVQITGNAAKAIEFIGSKDFKVGTQEGFNLLLNHIKASKKQKTPKRVVDQGIWIPDDKLVSVTSKPRPKGFSLDLTDKEAKPFGEWISNNLDRLYETFKQSRK</sequence>
<comment type="similarity">
    <text evidence="1">Belongs to the ParB family.</text>
</comment>
<evidence type="ECO:0000313" key="5">
    <source>
        <dbReference type="Proteomes" id="UP000238563"/>
    </source>
</evidence>
<dbReference type="CDD" id="cd16405">
    <property type="entry name" value="RepB_like_N"/>
    <property type="match status" value="1"/>
</dbReference>
<dbReference type="AlphaFoldDB" id="A0A2S9J9N8"/>
<dbReference type="Gene3D" id="1.10.10.2830">
    <property type="match status" value="1"/>
</dbReference>
<dbReference type="InterPro" id="IPR004437">
    <property type="entry name" value="ParB/RepB/Spo0J"/>
</dbReference>
<dbReference type="PANTHER" id="PTHR33375">
    <property type="entry name" value="CHROMOSOME-PARTITIONING PROTEIN PARB-RELATED"/>
    <property type="match status" value="1"/>
</dbReference>
<dbReference type="RefSeq" id="WP_105738241.1">
    <property type="nucleotide sequence ID" value="NZ_PVBT01000012.1"/>
</dbReference>
<dbReference type="NCBIfam" id="TIGR00180">
    <property type="entry name" value="parB_part"/>
    <property type="match status" value="1"/>
</dbReference>
<evidence type="ECO:0000313" key="4">
    <source>
        <dbReference type="EMBL" id="PRD49492.1"/>
    </source>
</evidence>
<dbReference type="GO" id="GO:0005694">
    <property type="term" value="C:chromosome"/>
    <property type="evidence" value="ECO:0007669"/>
    <property type="project" value="TreeGrafter"/>
</dbReference>
<dbReference type="Gene3D" id="3.90.1530.30">
    <property type="match status" value="1"/>
</dbReference>
<feature type="region of interest" description="Disordered" evidence="2">
    <location>
        <begin position="13"/>
        <end position="37"/>
    </location>
</feature>
<organism evidence="4 5">
    <name type="scientific">Phyllobacterium myrsinacearum</name>
    <dbReference type="NCBI Taxonomy" id="28101"/>
    <lineage>
        <taxon>Bacteria</taxon>
        <taxon>Pseudomonadati</taxon>
        <taxon>Pseudomonadota</taxon>
        <taxon>Alphaproteobacteria</taxon>
        <taxon>Hyphomicrobiales</taxon>
        <taxon>Phyllobacteriaceae</taxon>
        <taxon>Phyllobacterium</taxon>
    </lineage>
</organism>
<dbReference type="PANTHER" id="PTHR33375:SF1">
    <property type="entry name" value="CHROMOSOME-PARTITIONING PROTEIN PARB-RELATED"/>
    <property type="match status" value="1"/>
</dbReference>
<evidence type="ECO:0000259" key="3">
    <source>
        <dbReference type="SMART" id="SM00470"/>
    </source>
</evidence>
<keyword evidence="5" id="KW-1185">Reference proteome</keyword>
<evidence type="ECO:0000256" key="1">
    <source>
        <dbReference type="ARBA" id="ARBA00006295"/>
    </source>
</evidence>
<dbReference type="InterPro" id="IPR017819">
    <property type="entry name" value="Plasmid_partition_RepB"/>
</dbReference>
<dbReference type="InterPro" id="IPR036086">
    <property type="entry name" value="ParB/Sulfiredoxin_sf"/>
</dbReference>
<dbReference type="GO" id="GO:0007059">
    <property type="term" value="P:chromosome segregation"/>
    <property type="evidence" value="ECO:0007669"/>
    <property type="project" value="TreeGrafter"/>
</dbReference>
<evidence type="ECO:0000256" key="2">
    <source>
        <dbReference type="SAM" id="MobiDB-lite"/>
    </source>
</evidence>
<dbReference type="EMBL" id="PVBT01000012">
    <property type="protein sequence ID" value="PRD49492.1"/>
    <property type="molecule type" value="Genomic_DNA"/>
</dbReference>
<dbReference type="Proteomes" id="UP000238563">
    <property type="component" value="Unassembled WGS sequence"/>
</dbReference>
<name>A0A2S9J9N8_9HYPH</name>
<dbReference type="Pfam" id="PF02195">
    <property type="entry name" value="ParB_N"/>
    <property type="match status" value="1"/>
</dbReference>
<dbReference type="InterPro" id="IPR003115">
    <property type="entry name" value="ParB_N"/>
</dbReference>
<comment type="caution">
    <text evidence="4">The sequence shown here is derived from an EMBL/GenBank/DDBJ whole genome shotgun (WGS) entry which is preliminary data.</text>
</comment>